<keyword evidence="4" id="KW-1185">Reference proteome</keyword>
<protein>
    <recommendedName>
        <fullName evidence="1">DUF6879 domain-containing protein</fullName>
    </recommendedName>
</protein>
<proteinExistence type="predicted"/>
<dbReference type="AlphaFoldDB" id="A0AAE7CLG0"/>
<feature type="domain" description="DUF6879" evidence="1">
    <location>
        <begin position="9"/>
        <end position="168"/>
    </location>
</feature>
<evidence type="ECO:0000313" key="2">
    <source>
        <dbReference type="EMBL" id="OOQ49968.1"/>
    </source>
</evidence>
<name>A0AAE7CLG0_STRAT</name>
<dbReference type="EMBL" id="LHQL01000010">
    <property type="protein sequence ID" value="OOQ49968.1"/>
    <property type="molecule type" value="Genomic_DNA"/>
</dbReference>
<evidence type="ECO:0000313" key="5">
    <source>
        <dbReference type="Proteomes" id="UP000502504"/>
    </source>
</evidence>
<dbReference type="EMBL" id="CP050692">
    <property type="protein sequence ID" value="QIT45382.1"/>
    <property type="molecule type" value="Genomic_DNA"/>
</dbReference>
<reference evidence="3 5" key="2">
    <citation type="submission" date="2020-03" db="EMBL/GenBank/DDBJ databases">
        <title>Is there a link between lipid content and antibiotic production in Streptomyces?</title>
        <authorList>
            <person name="David M."/>
            <person name="Lejeune C."/>
            <person name="Abreu S."/>
            <person name="Thibessard A."/>
            <person name="Leblond P."/>
            <person name="Chaminade P."/>
            <person name="Virolle M.-J."/>
        </authorList>
    </citation>
    <scope>NUCLEOTIDE SEQUENCE [LARGE SCALE GENOMIC DNA]</scope>
    <source>
        <strain evidence="3 5">DSM 41481</strain>
    </source>
</reference>
<dbReference type="Proteomes" id="UP000190306">
    <property type="component" value="Chromosome"/>
</dbReference>
<dbReference type="Proteomes" id="UP000502504">
    <property type="component" value="Chromosome"/>
</dbReference>
<evidence type="ECO:0000259" key="1">
    <source>
        <dbReference type="Pfam" id="PF21806"/>
    </source>
</evidence>
<reference evidence="2 4" key="1">
    <citation type="submission" date="2015-07" db="EMBL/GenBank/DDBJ databases">
        <title>Draft Genome Sequence of Streptomyces antibioticus, IMRU 3720 reveals insights in the evolution of actinomycin biosynthetic gene clusters in Streptomyces.</title>
        <authorList>
            <person name="Crnovcic I."/>
            <person name="Ruckert C."/>
            <person name="Kalinowksi J."/>
            <person name="Keller U."/>
        </authorList>
    </citation>
    <scope>NUCLEOTIDE SEQUENCE [LARGE SCALE GENOMIC DNA]</scope>
    <source>
        <strain evidence="2 4">DSM 41481</strain>
    </source>
</reference>
<dbReference type="RefSeq" id="WP_078634029.1">
    <property type="nucleotide sequence ID" value="NZ_CM007717.1"/>
</dbReference>
<dbReference type="Pfam" id="PF21806">
    <property type="entry name" value="DUF6879"/>
    <property type="match status" value="1"/>
</dbReference>
<evidence type="ECO:0000313" key="3">
    <source>
        <dbReference type="EMBL" id="QIT45382.1"/>
    </source>
</evidence>
<gene>
    <name evidence="2" type="ORF">AFM16_18750</name>
    <name evidence="3" type="ORF">HCX60_19030</name>
</gene>
<organism evidence="3 5">
    <name type="scientific">Streptomyces antibioticus</name>
    <dbReference type="NCBI Taxonomy" id="1890"/>
    <lineage>
        <taxon>Bacteria</taxon>
        <taxon>Bacillati</taxon>
        <taxon>Actinomycetota</taxon>
        <taxon>Actinomycetes</taxon>
        <taxon>Kitasatosporales</taxon>
        <taxon>Streptomycetaceae</taxon>
        <taxon>Streptomyces</taxon>
    </lineage>
</organism>
<sequence length="178" mass="20674">MPEFIDDATFGTYFETFEHTAWRLETRRGYASDREGPNWARWQAGEDVSHDAPRAWSENVRRQTAAGKRFERIRIVDDPPTEGQRFLLARATNNEASGEDIRHLWRADAGRLRLPAVDFWLFDDRRALILHFDDADEYLGAELVEDPAKIAEFCRIRDASWPRAIRRRDLAGQVASRA</sequence>
<accession>A0AAE7CLG0</accession>
<dbReference type="InterPro" id="IPR049244">
    <property type="entry name" value="DUF6879"/>
</dbReference>
<evidence type="ECO:0000313" key="4">
    <source>
        <dbReference type="Proteomes" id="UP000190306"/>
    </source>
</evidence>